<dbReference type="AlphaFoldDB" id="H5UVE3"/>
<dbReference type="InterPro" id="IPR006683">
    <property type="entry name" value="Thioestr_dom"/>
</dbReference>
<gene>
    <name evidence="2" type="ORF">MOPEL_132_00680</name>
</gene>
<dbReference type="SUPFAM" id="SSF54637">
    <property type="entry name" value="Thioesterase/thiol ester dehydrase-isomerase"/>
    <property type="match status" value="1"/>
</dbReference>
<dbReference type="InterPro" id="IPR029069">
    <property type="entry name" value="HotDog_dom_sf"/>
</dbReference>
<dbReference type="Pfam" id="PF03061">
    <property type="entry name" value="4HBT"/>
    <property type="match status" value="1"/>
</dbReference>
<dbReference type="Gene3D" id="3.10.129.10">
    <property type="entry name" value="Hotdog Thioesterase"/>
    <property type="match status" value="1"/>
</dbReference>
<accession>H5UVE3</accession>
<dbReference type="CDD" id="cd03443">
    <property type="entry name" value="PaaI_thioesterase"/>
    <property type="match status" value="1"/>
</dbReference>
<dbReference type="eggNOG" id="COG2050">
    <property type="taxonomic scope" value="Bacteria"/>
</dbReference>
<sequence length="162" mass="17125">MSEHAAGSPAVQDVYPDDVAHCYGCGRLNEHGLQLKTRWDGDETVSVYTPRPEHTAIPGYVYGGLVASLLDCHGTGSAALAGYRAEEREPGTEPPLRYVTANLTVDFVAPTPLGPPLEARGTIVEVKGKKVVVEETLSADGVVVARGRVVAVRMPEAMASQG</sequence>
<dbReference type="OrthoDB" id="5505920at2"/>
<dbReference type="EMBL" id="BAFE01000091">
    <property type="protein sequence ID" value="GAB49701.1"/>
    <property type="molecule type" value="Genomic_DNA"/>
</dbReference>
<dbReference type="Proteomes" id="UP000004367">
    <property type="component" value="Unassembled WGS sequence"/>
</dbReference>
<reference evidence="2 3" key="1">
    <citation type="submission" date="2012-02" db="EMBL/GenBank/DDBJ databases">
        <title>Whole genome shotgun sequence of Mobilicoccus pelagius NBRC 104925.</title>
        <authorList>
            <person name="Yoshida Y."/>
            <person name="Hosoyama A."/>
            <person name="Tsuchikane K."/>
            <person name="Katsumata H."/>
            <person name="Yamazaki S."/>
            <person name="Fujita N."/>
        </authorList>
    </citation>
    <scope>NUCLEOTIDE SEQUENCE [LARGE SCALE GENOMIC DNA]</scope>
    <source>
        <strain evidence="2 3">NBRC 104925</strain>
    </source>
</reference>
<keyword evidence="3" id="KW-1185">Reference proteome</keyword>
<protein>
    <recommendedName>
        <fullName evidence="1">Thioesterase domain-containing protein</fullName>
    </recommendedName>
</protein>
<organism evidence="2 3">
    <name type="scientific">Mobilicoccus pelagius NBRC 104925</name>
    <dbReference type="NCBI Taxonomy" id="1089455"/>
    <lineage>
        <taxon>Bacteria</taxon>
        <taxon>Bacillati</taxon>
        <taxon>Actinomycetota</taxon>
        <taxon>Actinomycetes</taxon>
        <taxon>Micrococcales</taxon>
        <taxon>Dermatophilaceae</taxon>
        <taxon>Mobilicoccus</taxon>
    </lineage>
</organism>
<comment type="caution">
    <text evidence="2">The sequence shown here is derived from an EMBL/GenBank/DDBJ whole genome shotgun (WGS) entry which is preliminary data.</text>
</comment>
<name>H5UVE3_9MICO</name>
<evidence type="ECO:0000259" key="1">
    <source>
        <dbReference type="Pfam" id="PF03061"/>
    </source>
</evidence>
<evidence type="ECO:0000313" key="3">
    <source>
        <dbReference type="Proteomes" id="UP000004367"/>
    </source>
</evidence>
<dbReference type="STRING" id="1089455.MOPEL_132_00680"/>
<feature type="domain" description="Thioesterase" evidence="1">
    <location>
        <begin position="59"/>
        <end position="137"/>
    </location>
</feature>
<proteinExistence type="predicted"/>
<dbReference type="RefSeq" id="WP_009483544.1">
    <property type="nucleotide sequence ID" value="NZ_BAFE01000091.1"/>
</dbReference>
<evidence type="ECO:0000313" key="2">
    <source>
        <dbReference type="EMBL" id="GAB49701.1"/>
    </source>
</evidence>